<dbReference type="GO" id="GO:0022857">
    <property type="term" value="F:transmembrane transporter activity"/>
    <property type="evidence" value="ECO:0007669"/>
    <property type="project" value="TreeGrafter"/>
</dbReference>
<evidence type="ECO:0000313" key="5">
    <source>
        <dbReference type="EMBL" id="ACB40373.1"/>
    </source>
</evidence>
<dbReference type="GeneID" id="6166055"/>
<dbReference type="InterPro" id="IPR017911">
    <property type="entry name" value="MacB-like_ATP-bd"/>
</dbReference>
<dbReference type="GO" id="GO:0005886">
    <property type="term" value="C:plasma membrane"/>
    <property type="evidence" value="ECO:0007669"/>
    <property type="project" value="TreeGrafter"/>
</dbReference>
<evidence type="ECO:0000256" key="1">
    <source>
        <dbReference type="ARBA" id="ARBA00022448"/>
    </source>
</evidence>
<dbReference type="GO" id="GO:0005524">
    <property type="term" value="F:ATP binding"/>
    <property type="evidence" value="ECO:0007669"/>
    <property type="project" value="UniProtKB-KW"/>
</dbReference>
<dbReference type="Pfam" id="PF00005">
    <property type="entry name" value="ABC_tran"/>
    <property type="match status" value="1"/>
</dbReference>
<evidence type="ECO:0000256" key="3">
    <source>
        <dbReference type="ARBA" id="ARBA00022840"/>
    </source>
</evidence>
<keyword evidence="1" id="KW-0813">Transport</keyword>
<evidence type="ECO:0000259" key="4">
    <source>
        <dbReference type="PROSITE" id="PS50893"/>
    </source>
</evidence>
<dbReference type="PROSITE" id="PS00211">
    <property type="entry name" value="ABC_TRANSPORTER_1"/>
    <property type="match status" value="1"/>
</dbReference>
<dbReference type="eggNOG" id="arCOG00922">
    <property type="taxonomic scope" value="Archaea"/>
</dbReference>
<dbReference type="InterPro" id="IPR003439">
    <property type="entry name" value="ABC_transporter-like_ATP-bd"/>
</dbReference>
<dbReference type="PROSITE" id="PS50893">
    <property type="entry name" value="ABC_TRANSPORTER_2"/>
    <property type="match status" value="1"/>
</dbReference>
<dbReference type="InterPro" id="IPR017871">
    <property type="entry name" value="ABC_transporter-like_CS"/>
</dbReference>
<keyword evidence="2" id="KW-0547">Nucleotide-binding</keyword>
<dbReference type="RefSeq" id="WP_012350792.1">
    <property type="nucleotide sequence ID" value="NC_010525.1"/>
</dbReference>
<dbReference type="HOGENOM" id="CLU_000604_1_22_2"/>
<dbReference type="InterPro" id="IPR015854">
    <property type="entry name" value="ABC_transpr_LolD-like"/>
</dbReference>
<dbReference type="GO" id="GO:0098796">
    <property type="term" value="C:membrane protein complex"/>
    <property type="evidence" value="ECO:0007669"/>
    <property type="project" value="UniProtKB-ARBA"/>
</dbReference>
<dbReference type="Proteomes" id="UP000001694">
    <property type="component" value="Chromosome"/>
</dbReference>
<gene>
    <name evidence="5" type="ordered locus">Tneu_1448</name>
</gene>
<dbReference type="EMBL" id="CP001014">
    <property type="protein sequence ID" value="ACB40373.1"/>
    <property type="molecule type" value="Genomic_DNA"/>
</dbReference>
<dbReference type="PANTHER" id="PTHR24220:SF86">
    <property type="entry name" value="ABC TRANSPORTER ABCH.1"/>
    <property type="match status" value="1"/>
</dbReference>
<dbReference type="STRING" id="444157.Tneu_1448"/>
<dbReference type="OrthoDB" id="44250at2157"/>
<dbReference type="SMART" id="SM00382">
    <property type="entry name" value="AAA"/>
    <property type="match status" value="1"/>
</dbReference>
<evidence type="ECO:0000313" key="6">
    <source>
        <dbReference type="Proteomes" id="UP000001694"/>
    </source>
</evidence>
<dbReference type="InterPro" id="IPR003593">
    <property type="entry name" value="AAA+_ATPase"/>
</dbReference>
<dbReference type="GO" id="GO:0016887">
    <property type="term" value="F:ATP hydrolysis activity"/>
    <property type="evidence" value="ECO:0007669"/>
    <property type="project" value="InterPro"/>
</dbReference>
<evidence type="ECO:0000256" key="2">
    <source>
        <dbReference type="ARBA" id="ARBA00022741"/>
    </source>
</evidence>
<dbReference type="Gene3D" id="3.40.50.300">
    <property type="entry name" value="P-loop containing nucleotide triphosphate hydrolases"/>
    <property type="match status" value="1"/>
</dbReference>
<dbReference type="InterPro" id="IPR027417">
    <property type="entry name" value="P-loop_NTPase"/>
</dbReference>
<sequence length="254" mass="27536">MAVELKHVTKVYGSGGVKTVALDGVSLSVAQGEAVVLMGPSGSGKTTLLNIIATLDRPTSGEVYVLGVDVVKMSEGKLERFRLRNIGYLFQSYNLVPYLTAEQNVALPLVTLGVKKELAMLKARLLLELVGLEKAAALYPHQMSGGMQQRAAVARALAANPPILILDEPTSNVDPDNASQVLGLIHVVNRLFKSTVFIATHDPEVARIATRLVYMRGGRLYETAEPPRRELKVDVERAAAVYEKLKHIDELVGI</sequence>
<proteinExistence type="predicted"/>
<dbReference type="KEGG" id="tne:Tneu_1448"/>
<name>B1Y9E4_PYRNV</name>
<keyword evidence="3" id="KW-0067">ATP-binding</keyword>
<organism evidence="5 6">
    <name type="scientific">Pyrobaculum neutrophilum (strain DSM 2338 / JCM 9278 / NBRC 100436 / V24Sta)</name>
    <name type="common">Thermoproteus neutrophilus</name>
    <dbReference type="NCBI Taxonomy" id="444157"/>
    <lineage>
        <taxon>Archaea</taxon>
        <taxon>Thermoproteota</taxon>
        <taxon>Thermoprotei</taxon>
        <taxon>Thermoproteales</taxon>
        <taxon>Thermoproteaceae</taxon>
        <taxon>Pyrobaculum</taxon>
    </lineage>
</organism>
<dbReference type="FunFam" id="3.40.50.300:FF:000032">
    <property type="entry name" value="Export ABC transporter ATP-binding protein"/>
    <property type="match status" value="1"/>
</dbReference>
<accession>B1Y9E4</accession>
<dbReference type="SUPFAM" id="SSF52540">
    <property type="entry name" value="P-loop containing nucleoside triphosphate hydrolases"/>
    <property type="match status" value="1"/>
</dbReference>
<reference evidence="5" key="1">
    <citation type="submission" date="2008-03" db="EMBL/GenBank/DDBJ databases">
        <title>Complete sequence of Thermoproteus neutrophilus V24Sta.</title>
        <authorList>
            <consortium name="US DOE Joint Genome Institute"/>
            <person name="Copeland A."/>
            <person name="Lucas S."/>
            <person name="Lapidus A."/>
            <person name="Glavina del Rio T."/>
            <person name="Dalin E."/>
            <person name="Tice H."/>
            <person name="Bruce D."/>
            <person name="Goodwin L."/>
            <person name="Pitluck S."/>
            <person name="Sims D."/>
            <person name="Brettin T."/>
            <person name="Detter J.C."/>
            <person name="Han C."/>
            <person name="Kuske C.R."/>
            <person name="Schmutz J."/>
            <person name="Larimer F."/>
            <person name="Land M."/>
            <person name="Hauser L."/>
            <person name="Kyrpides N."/>
            <person name="Mikhailova N."/>
            <person name="Biddle J.F."/>
            <person name="Zhang Z."/>
            <person name="Fitz-Gibbon S.T."/>
            <person name="Lowe T.M."/>
            <person name="Saltikov C."/>
            <person name="House C.H."/>
            <person name="Richardson P."/>
        </authorList>
    </citation>
    <scope>NUCLEOTIDE SEQUENCE [LARGE SCALE GENOMIC DNA]</scope>
    <source>
        <strain evidence="5">V24Sta</strain>
    </source>
</reference>
<keyword evidence="6" id="KW-1185">Reference proteome</keyword>
<feature type="domain" description="ABC transporter" evidence="4">
    <location>
        <begin position="3"/>
        <end position="242"/>
    </location>
</feature>
<dbReference type="AlphaFoldDB" id="B1Y9E4"/>
<dbReference type="PANTHER" id="PTHR24220">
    <property type="entry name" value="IMPORT ATP-BINDING PROTEIN"/>
    <property type="match status" value="1"/>
</dbReference>
<protein>
    <submittedName>
        <fullName evidence="5">ABC transporter related</fullName>
    </submittedName>
</protein>
<dbReference type="CDD" id="cd03255">
    <property type="entry name" value="ABC_MJ0796_LolCDE_FtsE"/>
    <property type="match status" value="1"/>
</dbReference>